<organism evidence="1">
    <name type="scientific">Nothobranchius korthausae</name>
    <dbReference type="NCBI Taxonomy" id="1143690"/>
    <lineage>
        <taxon>Eukaryota</taxon>
        <taxon>Metazoa</taxon>
        <taxon>Chordata</taxon>
        <taxon>Craniata</taxon>
        <taxon>Vertebrata</taxon>
        <taxon>Euteleostomi</taxon>
        <taxon>Actinopterygii</taxon>
        <taxon>Neopterygii</taxon>
        <taxon>Teleostei</taxon>
        <taxon>Neoteleostei</taxon>
        <taxon>Acanthomorphata</taxon>
        <taxon>Ovalentaria</taxon>
        <taxon>Atherinomorphae</taxon>
        <taxon>Cyprinodontiformes</taxon>
        <taxon>Nothobranchiidae</taxon>
        <taxon>Nothobranchius</taxon>
    </lineage>
</organism>
<reference evidence="1" key="1">
    <citation type="submission" date="2016-05" db="EMBL/GenBank/DDBJ databases">
        <authorList>
            <person name="Lavstsen T."/>
            <person name="Jespersen J.S."/>
        </authorList>
    </citation>
    <scope>NUCLEOTIDE SEQUENCE</scope>
    <source>
        <tissue evidence="1">Brain</tissue>
    </source>
</reference>
<proteinExistence type="predicted"/>
<dbReference type="AlphaFoldDB" id="A0A1A8ESH8"/>
<protein>
    <submittedName>
        <fullName evidence="1">Uncharacterized protein</fullName>
    </submittedName>
</protein>
<accession>A0A1A8ESH8</accession>
<sequence length="65" mass="7477">PQPRTKARWPCRWATLELILDFLGYLSQLHWFICSNRNSPALAPPLVPFLDCQGVAGPVTRSKWR</sequence>
<evidence type="ECO:0000313" key="1">
    <source>
        <dbReference type="EMBL" id="SBQ49518.1"/>
    </source>
</evidence>
<feature type="non-terminal residue" evidence="1">
    <location>
        <position position="1"/>
    </location>
</feature>
<dbReference type="EMBL" id="HAEB01002991">
    <property type="protein sequence ID" value="SBQ49518.1"/>
    <property type="molecule type" value="Transcribed_RNA"/>
</dbReference>
<gene>
    <name evidence="1" type="primary">Nfu_g_1_004879</name>
</gene>
<name>A0A1A8ESH8_9TELE</name>
<reference evidence="1" key="2">
    <citation type="submission" date="2016-06" db="EMBL/GenBank/DDBJ databases">
        <title>The genome of a short-lived fish provides insights into sex chromosome evolution and the genetic control of aging.</title>
        <authorList>
            <person name="Reichwald K."/>
            <person name="Felder M."/>
            <person name="Petzold A."/>
            <person name="Koch P."/>
            <person name="Groth M."/>
            <person name="Platzer M."/>
        </authorList>
    </citation>
    <scope>NUCLEOTIDE SEQUENCE</scope>
    <source>
        <tissue evidence="1">Brain</tissue>
    </source>
</reference>
<feature type="non-terminal residue" evidence="1">
    <location>
        <position position="65"/>
    </location>
</feature>